<name>A0A2I0UC41_LIMLA</name>
<dbReference type="EMBL" id="KZ505891">
    <property type="protein sequence ID" value="PKU43543.1"/>
    <property type="molecule type" value="Genomic_DNA"/>
</dbReference>
<evidence type="ECO:0000313" key="2">
    <source>
        <dbReference type="Proteomes" id="UP000233556"/>
    </source>
</evidence>
<dbReference type="AlphaFoldDB" id="A0A2I0UC41"/>
<accession>A0A2I0UC41</accession>
<dbReference type="PANTHER" id="PTHR33332">
    <property type="entry name" value="REVERSE TRANSCRIPTASE DOMAIN-CONTAINING PROTEIN"/>
    <property type="match status" value="1"/>
</dbReference>
<sequence>MKGANRGKFMVGAADEHLSCPHYPLLRPVPLKNRYKVLVVEGQLSEDVNDGQFTSEMPTQSKKRTAHITTTSTRRKRRVIVVGDSFLRGTECPIWQVDPPHREVCCLPGAWVKDVTRKLLGLVWSSDYYPLLIFHVVAGSDSGRNRQIQAINTWLCGWCHHYNFGFFDNGMAYTAPGLLPSNGRHLSQRGKRVFAHEIVGLIDRALMRHRFDGWTTRWIRNWLDGRTQRVAVNGSMSKWKPVTSGAPEGSVLGPVLFNIFVGDTDSGIECTFG</sequence>
<dbReference type="SUPFAM" id="SSF52266">
    <property type="entry name" value="SGNH hydrolase"/>
    <property type="match status" value="1"/>
</dbReference>
<dbReference type="Gene3D" id="3.40.50.12690">
    <property type="match status" value="1"/>
</dbReference>
<dbReference type="OrthoDB" id="9921305at2759"/>
<proteinExistence type="predicted"/>
<evidence type="ECO:0000313" key="1">
    <source>
        <dbReference type="EMBL" id="PKU43543.1"/>
    </source>
</evidence>
<reference evidence="2" key="1">
    <citation type="submission" date="2017-11" db="EMBL/GenBank/DDBJ databases">
        <authorList>
            <person name="Lima N.C."/>
            <person name="Parody-Merino A.M."/>
            <person name="Battley P.F."/>
            <person name="Fidler A.E."/>
            <person name="Prosdocimi F."/>
        </authorList>
    </citation>
    <scope>NUCLEOTIDE SEQUENCE [LARGE SCALE GENOMIC DNA]</scope>
</reference>
<reference evidence="2" key="2">
    <citation type="submission" date="2017-12" db="EMBL/GenBank/DDBJ databases">
        <title>Genome sequence of the Bar-tailed Godwit (Limosa lapponica baueri).</title>
        <authorList>
            <person name="Lima N.C.B."/>
            <person name="Parody-Merino A.M."/>
            <person name="Battley P.F."/>
            <person name="Fidler A.E."/>
            <person name="Prosdocimi F."/>
        </authorList>
    </citation>
    <scope>NUCLEOTIDE SEQUENCE [LARGE SCALE GENOMIC DNA]</scope>
</reference>
<dbReference type="Proteomes" id="UP000233556">
    <property type="component" value="Unassembled WGS sequence"/>
</dbReference>
<organism evidence="1 2">
    <name type="scientific">Limosa lapponica baueri</name>
    <dbReference type="NCBI Taxonomy" id="1758121"/>
    <lineage>
        <taxon>Eukaryota</taxon>
        <taxon>Metazoa</taxon>
        <taxon>Chordata</taxon>
        <taxon>Craniata</taxon>
        <taxon>Vertebrata</taxon>
        <taxon>Euteleostomi</taxon>
        <taxon>Archelosauria</taxon>
        <taxon>Archosauria</taxon>
        <taxon>Dinosauria</taxon>
        <taxon>Saurischia</taxon>
        <taxon>Theropoda</taxon>
        <taxon>Coelurosauria</taxon>
        <taxon>Aves</taxon>
        <taxon>Neognathae</taxon>
        <taxon>Neoaves</taxon>
        <taxon>Charadriiformes</taxon>
        <taxon>Scolopacidae</taxon>
        <taxon>Limosa</taxon>
    </lineage>
</organism>
<keyword evidence="2" id="KW-1185">Reference proteome</keyword>
<dbReference type="Gene3D" id="3.40.50.12700">
    <property type="match status" value="1"/>
</dbReference>
<gene>
    <name evidence="1" type="ORF">llap_6147</name>
</gene>
<protein>
    <submittedName>
        <fullName evidence="1">Suppression of tumorigenicity 5</fullName>
    </submittedName>
</protein>